<dbReference type="SUPFAM" id="SSF56784">
    <property type="entry name" value="HAD-like"/>
    <property type="match status" value="1"/>
</dbReference>
<accession>A0A3E3AGJ9</accession>
<reference evidence="1" key="2">
    <citation type="submission" date="2023-01" db="EMBL/GenBank/DDBJ databases">
        <title>Human gut microbiome strain richness.</title>
        <authorList>
            <person name="Chen-Liaw A."/>
        </authorList>
    </citation>
    <scope>NUCLEOTIDE SEQUENCE</scope>
    <source>
        <strain evidence="1">1001217st2_G6_1001217B_191108</strain>
    </source>
</reference>
<gene>
    <name evidence="2" type="ORF">DXB93_07690</name>
    <name evidence="1" type="ORF">PM738_08240</name>
</gene>
<dbReference type="EMBL" id="QUSL01000009">
    <property type="protein sequence ID" value="RGD86039.1"/>
    <property type="molecule type" value="Genomic_DNA"/>
</dbReference>
<dbReference type="PROSITE" id="PS01229">
    <property type="entry name" value="COF_2"/>
    <property type="match status" value="1"/>
</dbReference>
<dbReference type="RefSeq" id="WP_003538170.1">
    <property type="nucleotide sequence ID" value="NZ_AP031443.1"/>
</dbReference>
<organism evidence="2 3">
    <name type="scientific">Thomasclavelia ramosa</name>
    <dbReference type="NCBI Taxonomy" id="1547"/>
    <lineage>
        <taxon>Bacteria</taxon>
        <taxon>Bacillati</taxon>
        <taxon>Bacillota</taxon>
        <taxon>Erysipelotrichia</taxon>
        <taxon>Erysipelotrichales</taxon>
        <taxon>Coprobacillaceae</taxon>
        <taxon>Thomasclavelia</taxon>
    </lineage>
</organism>
<dbReference type="Proteomes" id="UP000261032">
    <property type="component" value="Unassembled WGS sequence"/>
</dbReference>
<dbReference type="Pfam" id="PF08282">
    <property type="entry name" value="Hydrolase_3"/>
    <property type="match status" value="1"/>
</dbReference>
<dbReference type="Gene3D" id="3.40.50.1000">
    <property type="entry name" value="HAD superfamily/HAD-like"/>
    <property type="match status" value="1"/>
</dbReference>
<dbReference type="AlphaFoldDB" id="A0A3E3AGJ9"/>
<dbReference type="Proteomes" id="UP001211987">
    <property type="component" value="Unassembled WGS sequence"/>
</dbReference>
<evidence type="ECO:0000313" key="3">
    <source>
        <dbReference type="Proteomes" id="UP000261032"/>
    </source>
</evidence>
<dbReference type="EMBL" id="JAQLKE010000011">
    <property type="protein sequence ID" value="MDB7083787.1"/>
    <property type="molecule type" value="Genomic_DNA"/>
</dbReference>
<dbReference type="GO" id="GO:0005829">
    <property type="term" value="C:cytosol"/>
    <property type="evidence" value="ECO:0007669"/>
    <property type="project" value="TreeGrafter"/>
</dbReference>
<dbReference type="PANTHER" id="PTHR10000">
    <property type="entry name" value="PHOSPHOSERINE PHOSPHATASE"/>
    <property type="match status" value="1"/>
</dbReference>
<dbReference type="GO" id="GO:0000287">
    <property type="term" value="F:magnesium ion binding"/>
    <property type="evidence" value="ECO:0007669"/>
    <property type="project" value="TreeGrafter"/>
</dbReference>
<protein>
    <submittedName>
        <fullName evidence="1 2">Hydrolase</fullName>
    </submittedName>
</protein>
<comment type="caution">
    <text evidence="2">The sequence shown here is derived from an EMBL/GenBank/DDBJ whole genome shotgun (WGS) entry which is preliminary data.</text>
</comment>
<reference evidence="2 3" key="1">
    <citation type="submission" date="2018-08" db="EMBL/GenBank/DDBJ databases">
        <title>A genome reference for cultivated species of the human gut microbiota.</title>
        <authorList>
            <person name="Zou Y."/>
            <person name="Xue W."/>
            <person name="Luo G."/>
        </authorList>
    </citation>
    <scope>NUCLEOTIDE SEQUENCE [LARGE SCALE GENOMIC DNA]</scope>
    <source>
        <strain evidence="2 3">OM06-4</strain>
    </source>
</reference>
<dbReference type="GO" id="GO:0016791">
    <property type="term" value="F:phosphatase activity"/>
    <property type="evidence" value="ECO:0007669"/>
    <property type="project" value="TreeGrafter"/>
</dbReference>
<dbReference type="InterPro" id="IPR023214">
    <property type="entry name" value="HAD_sf"/>
</dbReference>
<dbReference type="PANTHER" id="PTHR10000:SF25">
    <property type="entry name" value="PHOSPHATASE YKRA-RELATED"/>
    <property type="match status" value="1"/>
</dbReference>
<dbReference type="InterPro" id="IPR036412">
    <property type="entry name" value="HAD-like_sf"/>
</dbReference>
<dbReference type="Gene3D" id="3.30.1240.10">
    <property type="match status" value="1"/>
</dbReference>
<evidence type="ECO:0000313" key="1">
    <source>
        <dbReference type="EMBL" id="MDB7083787.1"/>
    </source>
</evidence>
<evidence type="ECO:0000313" key="2">
    <source>
        <dbReference type="EMBL" id="RGD86039.1"/>
    </source>
</evidence>
<keyword evidence="2" id="KW-0378">Hydrolase</keyword>
<proteinExistence type="predicted"/>
<sequence>MRKYFFFDIDGTLTNSNPGGIILPSTFETLDKLRKNGHFVAIATGRAHWMAMDFSHESKIDNLVCDGGNGLVINGELLGIEPLDKNICLEIIDECIEKKFPFGVSLGDVPELYTCNEWLSNFKMHTKIIVDPQIDFHRVDNIYKIFIMATHKQEAELTAIHKLGYMRYHGDQLIVEPLEKYRGILKMIEIQGGKPEDIVVFGDGHNDISMMRQAPISIAMGNAIDEVKEVATYITKSNQEDGIEYACKHFGWID</sequence>
<name>A0A3E3AGJ9_9FIRM</name>